<keyword evidence="3" id="KW-0309">Germination</keyword>
<reference evidence="10 11" key="1">
    <citation type="submission" date="2021-03" db="EMBL/GenBank/DDBJ databases">
        <title>Genomic Encyclopedia of Type Strains, Phase IV (KMG-IV): sequencing the most valuable type-strain genomes for metagenomic binning, comparative biology and taxonomic classification.</title>
        <authorList>
            <person name="Goeker M."/>
        </authorList>
    </citation>
    <scope>NUCLEOTIDE SEQUENCE [LARGE SCALE GENOMIC DNA]</scope>
    <source>
        <strain evidence="10 11">DSM 26048</strain>
    </source>
</reference>
<comment type="caution">
    <text evidence="10">The sequence shown here is derived from an EMBL/GenBank/DDBJ whole genome shotgun (WGS) entry which is preliminary data.</text>
</comment>
<dbReference type="NCBIfam" id="TIGR02887">
    <property type="entry name" value="spore_ger_x_C"/>
    <property type="match status" value="1"/>
</dbReference>
<feature type="domain" description="Spore germination protein N-terminal" evidence="9">
    <location>
        <begin position="24"/>
        <end position="194"/>
    </location>
</feature>
<keyword evidence="7" id="KW-0449">Lipoprotein</keyword>
<dbReference type="InterPro" id="IPR038501">
    <property type="entry name" value="Spore_GerAC_C_sf"/>
</dbReference>
<evidence type="ECO:0000256" key="4">
    <source>
        <dbReference type="ARBA" id="ARBA00022729"/>
    </source>
</evidence>
<sequence length="399" mass="44532">MKKKTILFLCFLVAVMLLTGCWSRHELNTLGIVVGIAIDKADKQYEVSVQIVNPSEISTQKTRGSGRTPITVFSAKGDTVAEAVRKLTSVTPRETYFSHVRIFILSEPLAREGVSKLLDYISRDHEFRTDFYFTIAKGSSAKEVLSFMTAVDKISSNKMFNSLEIAEKEWSPVTTIRLDDLIKSIMIKGNNSAITGMRILGNKKVSGTNKNLESVVPPAILQASGLAVFNKDKMVGWLDDTESKGYTNLTDRLQRTVVNVACPKGGKLSVDVTRAQTKFKGKVENGKPSIQVITRVEANVSDAECQIELKKAETLTYLEKEVEKEMKDHSEAALKKAKKLKTDIFGFGEAIHRAAPDYWKKVEKEWGQHFQELSADIQVDVRIKRLGTIGEPLINKLKE</sequence>
<evidence type="ECO:0000259" key="9">
    <source>
        <dbReference type="Pfam" id="PF25198"/>
    </source>
</evidence>
<evidence type="ECO:0000256" key="2">
    <source>
        <dbReference type="ARBA" id="ARBA00007886"/>
    </source>
</evidence>
<keyword evidence="4" id="KW-0732">Signal</keyword>
<comment type="similarity">
    <text evidence="2">Belongs to the GerABKC lipoprotein family.</text>
</comment>
<dbReference type="PANTHER" id="PTHR35789">
    <property type="entry name" value="SPORE GERMINATION PROTEIN B3"/>
    <property type="match status" value="1"/>
</dbReference>
<dbReference type="RefSeq" id="WP_209976645.1">
    <property type="nucleotide sequence ID" value="NZ_JAGGLB010000028.1"/>
</dbReference>
<evidence type="ECO:0000313" key="10">
    <source>
        <dbReference type="EMBL" id="MBP1994820.1"/>
    </source>
</evidence>
<evidence type="ECO:0000313" key="11">
    <source>
        <dbReference type="Proteomes" id="UP001519287"/>
    </source>
</evidence>
<evidence type="ECO:0000256" key="5">
    <source>
        <dbReference type="ARBA" id="ARBA00023136"/>
    </source>
</evidence>
<dbReference type="PANTHER" id="PTHR35789:SF1">
    <property type="entry name" value="SPORE GERMINATION PROTEIN B3"/>
    <property type="match status" value="1"/>
</dbReference>
<accession>A0ABS4J4R2</accession>
<dbReference type="InterPro" id="IPR057336">
    <property type="entry name" value="GerAC_N"/>
</dbReference>
<keyword evidence="5" id="KW-0472">Membrane</keyword>
<evidence type="ECO:0000256" key="6">
    <source>
        <dbReference type="ARBA" id="ARBA00023139"/>
    </source>
</evidence>
<keyword evidence="6" id="KW-0564">Palmitate</keyword>
<dbReference type="InterPro" id="IPR046953">
    <property type="entry name" value="Spore_GerAC-like_C"/>
</dbReference>
<proteinExistence type="inferred from homology"/>
<evidence type="ECO:0000256" key="3">
    <source>
        <dbReference type="ARBA" id="ARBA00022544"/>
    </source>
</evidence>
<gene>
    <name evidence="10" type="ORF">J2Z66_006460</name>
</gene>
<dbReference type="Pfam" id="PF25198">
    <property type="entry name" value="Spore_GerAC_N"/>
    <property type="match status" value="1"/>
</dbReference>
<evidence type="ECO:0000256" key="1">
    <source>
        <dbReference type="ARBA" id="ARBA00004635"/>
    </source>
</evidence>
<name>A0ABS4J4R2_9BACL</name>
<dbReference type="InterPro" id="IPR008844">
    <property type="entry name" value="Spore_GerAC-like"/>
</dbReference>
<comment type="subcellular location">
    <subcellularLocation>
        <location evidence="1">Membrane</location>
        <topology evidence="1">Lipid-anchor</topology>
    </subcellularLocation>
</comment>
<dbReference type="PROSITE" id="PS51257">
    <property type="entry name" value="PROKAR_LIPOPROTEIN"/>
    <property type="match status" value="1"/>
</dbReference>
<dbReference type="Proteomes" id="UP001519287">
    <property type="component" value="Unassembled WGS sequence"/>
</dbReference>
<organism evidence="10 11">
    <name type="scientific">Paenibacillus eucommiae</name>
    <dbReference type="NCBI Taxonomy" id="1355755"/>
    <lineage>
        <taxon>Bacteria</taxon>
        <taxon>Bacillati</taxon>
        <taxon>Bacillota</taxon>
        <taxon>Bacilli</taxon>
        <taxon>Bacillales</taxon>
        <taxon>Paenibacillaceae</taxon>
        <taxon>Paenibacillus</taxon>
    </lineage>
</organism>
<feature type="domain" description="Spore germination GerAC-like C-terminal" evidence="8">
    <location>
        <begin position="224"/>
        <end position="387"/>
    </location>
</feature>
<evidence type="ECO:0000256" key="7">
    <source>
        <dbReference type="ARBA" id="ARBA00023288"/>
    </source>
</evidence>
<dbReference type="EMBL" id="JAGGLB010000028">
    <property type="protein sequence ID" value="MBP1994820.1"/>
    <property type="molecule type" value="Genomic_DNA"/>
</dbReference>
<dbReference type="Pfam" id="PF05504">
    <property type="entry name" value="Spore_GerAC"/>
    <property type="match status" value="1"/>
</dbReference>
<evidence type="ECO:0000259" key="8">
    <source>
        <dbReference type="Pfam" id="PF05504"/>
    </source>
</evidence>
<dbReference type="Gene3D" id="6.20.190.10">
    <property type="entry name" value="Nutrient germinant receptor protein C, domain 1"/>
    <property type="match status" value="1"/>
</dbReference>
<protein>
    <submittedName>
        <fullName evidence="10">Spore germination protein KC</fullName>
    </submittedName>
</protein>
<dbReference type="Gene3D" id="3.30.300.210">
    <property type="entry name" value="Nutrient germinant receptor protein C, domain 3"/>
    <property type="match status" value="1"/>
</dbReference>
<keyword evidence="11" id="KW-1185">Reference proteome</keyword>